<keyword evidence="6" id="KW-0677">Repeat</keyword>
<keyword evidence="10 11" id="KW-0040">ANK repeat</keyword>
<evidence type="ECO:0000313" key="18">
    <source>
        <dbReference type="Proteomes" id="UP001370490"/>
    </source>
</evidence>
<evidence type="ECO:0000256" key="2">
    <source>
        <dbReference type="ARBA" id="ARBA00004906"/>
    </source>
</evidence>
<evidence type="ECO:0000256" key="4">
    <source>
        <dbReference type="ARBA" id="ARBA00022679"/>
    </source>
</evidence>
<keyword evidence="7 12" id="KW-0863">Zinc-finger</keyword>
<evidence type="ECO:0000256" key="1">
    <source>
        <dbReference type="ARBA" id="ARBA00000900"/>
    </source>
</evidence>
<evidence type="ECO:0000259" key="16">
    <source>
        <dbReference type="PROSITE" id="PS50089"/>
    </source>
</evidence>
<feature type="repeat" description="ANK" evidence="11">
    <location>
        <begin position="507"/>
        <end position="540"/>
    </location>
</feature>
<dbReference type="GO" id="GO:0006952">
    <property type="term" value="P:defense response"/>
    <property type="evidence" value="ECO:0007669"/>
    <property type="project" value="InterPro"/>
</dbReference>
<dbReference type="Pfam" id="PF12796">
    <property type="entry name" value="Ank_2"/>
    <property type="match status" value="3"/>
</dbReference>
<dbReference type="GO" id="GO:0009738">
    <property type="term" value="P:abscisic acid-activated signaling pathway"/>
    <property type="evidence" value="ECO:0007669"/>
    <property type="project" value="InterPro"/>
</dbReference>
<proteinExistence type="predicted"/>
<dbReference type="InterPro" id="IPR002110">
    <property type="entry name" value="Ankyrin_rpt"/>
</dbReference>
<dbReference type="PANTHER" id="PTHR46960">
    <property type="entry name" value="E3 UBIQUITIN-PROTEIN LIGASE KEG"/>
    <property type="match status" value="1"/>
</dbReference>
<dbReference type="GO" id="GO:0005769">
    <property type="term" value="C:early endosome"/>
    <property type="evidence" value="ECO:0007669"/>
    <property type="project" value="TreeGrafter"/>
</dbReference>
<dbReference type="Pfam" id="PF00069">
    <property type="entry name" value="Pkinase"/>
    <property type="match status" value="1"/>
</dbReference>
<keyword evidence="18" id="KW-1185">Reference proteome</keyword>
<dbReference type="Pfam" id="PF13445">
    <property type="entry name" value="zf-RING_UBOX"/>
    <property type="match status" value="1"/>
</dbReference>
<dbReference type="GO" id="GO:0009788">
    <property type="term" value="P:negative regulation of abscisic acid-activated signaling pathway"/>
    <property type="evidence" value="ECO:0007669"/>
    <property type="project" value="TreeGrafter"/>
</dbReference>
<organism evidence="17 18">
    <name type="scientific">Dillenia turbinata</name>
    <dbReference type="NCBI Taxonomy" id="194707"/>
    <lineage>
        <taxon>Eukaryota</taxon>
        <taxon>Viridiplantae</taxon>
        <taxon>Streptophyta</taxon>
        <taxon>Embryophyta</taxon>
        <taxon>Tracheophyta</taxon>
        <taxon>Spermatophyta</taxon>
        <taxon>Magnoliopsida</taxon>
        <taxon>eudicotyledons</taxon>
        <taxon>Gunneridae</taxon>
        <taxon>Pentapetalae</taxon>
        <taxon>Dilleniales</taxon>
        <taxon>Dilleniaceae</taxon>
        <taxon>Dillenia</taxon>
    </lineage>
</organism>
<dbReference type="InterPro" id="IPR011009">
    <property type="entry name" value="Kinase-like_dom_sf"/>
</dbReference>
<dbReference type="PROSITE" id="PS00518">
    <property type="entry name" value="ZF_RING_1"/>
    <property type="match status" value="1"/>
</dbReference>
<dbReference type="Gene3D" id="1.25.40.20">
    <property type="entry name" value="Ankyrin repeat-containing domain"/>
    <property type="match status" value="2"/>
</dbReference>
<dbReference type="Gene3D" id="1.10.510.10">
    <property type="entry name" value="Transferase(Phosphotransferase) domain 1"/>
    <property type="match status" value="1"/>
</dbReference>
<dbReference type="InterPro" id="IPR013083">
    <property type="entry name" value="Znf_RING/FYVE/PHD"/>
</dbReference>
<dbReference type="SMART" id="SM00248">
    <property type="entry name" value="ANK"/>
    <property type="match status" value="8"/>
</dbReference>
<dbReference type="GO" id="GO:0004672">
    <property type="term" value="F:protein kinase activity"/>
    <property type="evidence" value="ECO:0007669"/>
    <property type="project" value="InterPro"/>
</dbReference>
<evidence type="ECO:0000256" key="6">
    <source>
        <dbReference type="ARBA" id="ARBA00022737"/>
    </source>
</evidence>
<dbReference type="InterPro" id="IPR040847">
    <property type="entry name" value="SH3_15"/>
</dbReference>
<name>A0AAN8ZBC2_9MAGN</name>
<feature type="repeat" description="ANK" evidence="11">
    <location>
        <begin position="541"/>
        <end position="573"/>
    </location>
</feature>
<feature type="transmembrane region" description="Helical" evidence="14">
    <location>
        <begin position="870"/>
        <end position="896"/>
    </location>
</feature>
<dbReference type="InterPro" id="IPR017907">
    <property type="entry name" value="Znf_RING_CS"/>
</dbReference>
<feature type="repeat" description="ANK" evidence="11">
    <location>
        <begin position="722"/>
        <end position="754"/>
    </location>
</feature>
<keyword evidence="14" id="KW-0812">Transmembrane</keyword>
<dbReference type="InterPro" id="IPR036770">
    <property type="entry name" value="Ankyrin_rpt-contain_sf"/>
</dbReference>
<dbReference type="PROSITE" id="PS50011">
    <property type="entry name" value="PROTEIN_KINASE_DOM"/>
    <property type="match status" value="1"/>
</dbReference>
<dbReference type="SUPFAM" id="SSF48403">
    <property type="entry name" value="Ankyrin repeat"/>
    <property type="match status" value="1"/>
</dbReference>
<dbReference type="SMART" id="SM00184">
    <property type="entry name" value="RING"/>
    <property type="match status" value="1"/>
</dbReference>
<keyword evidence="5" id="KW-0479">Metal-binding</keyword>
<dbReference type="GO" id="GO:0005524">
    <property type="term" value="F:ATP binding"/>
    <property type="evidence" value="ECO:0007669"/>
    <property type="project" value="InterPro"/>
</dbReference>
<evidence type="ECO:0000259" key="15">
    <source>
        <dbReference type="PROSITE" id="PS50011"/>
    </source>
</evidence>
<dbReference type="PANTHER" id="PTHR46960:SF1">
    <property type="entry name" value="E3 UBIQUITIN-PROTEIN LIGASE KEG"/>
    <property type="match status" value="1"/>
</dbReference>
<dbReference type="InterPro" id="IPR027370">
    <property type="entry name" value="Znf-RING_euk"/>
</dbReference>
<dbReference type="InterPro" id="IPR044584">
    <property type="entry name" value="KEG"/>
</dbReference>
<feature type="compositionally biased region" description="Acidic residues" evidence="13">
    <location>
        <begin position="89"/>
        <end position="98"/>
    </location>
</feature>
<dbReference type="SUPFAM" id="SSF56112">
    <property type="entry name" value="Protein kinase-like (PK-like)"/>
    <property type="match status" value="1"/>
</dbReference>
<dbReference type="PROSITE" id="PS50088">
    <property type="entry name" value="ANK_REPEAT"/>
    <property type="match status" value="4"/>
</dbReference>
<comment type="caution">
    <text evidence="17">The sequence shown here is derived from an EMBL/GenBank/DDBJ whole genome shotgun (WGS) entry which is preliminary data.</text>
</comment>
<feature type="repeat" description="ANK" evidence="11">
    <location>
        <begin position="576"/>
        <end position="608"/>
    </location>
</feature>
<evidence type="ECO:0000256" key="7">
    <source>
        <dbReference type="ARBA" id="ARBA00022771"/>
    </source>
</evidence>
<accession>A0AAN8ZBC2</accession>
<dbReference type="FunFam" id="1.25.40.20:FF:000713">
    <property type="entry name" value="E3 ubiquitin-protein ligase KEG"/>
    <property type="match status" value="1"/>
</dbReference>
<keyword evidence="14" id="KW-1133">Transmembrane helix</keyword>
<comment type="pathway">
    <text evidence="2">Protein modification; protein ubiquitination.</text>
</comment>
<dbReference type="InterPro" id="IPR000719">
    <property type="entry name" value="Prot_kinase_dom"/>
</dbReference>
<dbReference type="Pfam" id="PF18346">
    <property type="entry name" value="SH3_15"/>
    <property type="match status" value="7"/>
</dbReference>
<evidence type="ECO:0000256" key="5">
    <source>
        <dbReference type="ARBA" id="ARBA00022723"/>
    </source>
</evidence>
<dbReference type="Gene3D" id="3.30.40.10">
    <property type="entry name" value="Zinc/RING finger domain, C3HC4 (zinc finger)"/>
    <property type="match status" value="1"/>
</dbReference>
<evidence type="ECO:0000256" key="11">
    <source>
        <dbReference type="PROSITE-ProRule" id="PRU00023"/>
    </source>
</evidence>
<evidence type="ECO:0000256" key="13">
    <source>
        <dbReference type="SAM" id="MobiDB-lite"/>
    </source>
</evidence>
<dbReference type="CDD" id="cd23140">
    <property type="entry name" value="RING-HC_KEG-like"/>
    <property type="match status" value="1"/>
</dbReference>
<dbReference type="GO" id="GO:0045324">
    <property type="term" value="P:late endosome to vacuole transport"/>
    <property type="evidence" value="ECO:0007669"/>
    <property type="project" value="TreeGrafter"/>
</dbReference>
<dbReference type="GO" id="GO:0061630">
    <property type="term" value="F:ubiquitin protein ligase activity"/>
    <property type="evidence" value="ECO:0007669"/>
    <property type="project" value="UniProtKB-EC"/>
</dbReference>
<evidence type="ECO:0000256" key="9">
    <source>
        <dbReference type="ARBA" id="ARBA00022833"/>
    </source>
</evidence>
<dbReference type="CDD" id="cd14014">
    <property type="entry name" value="STKc_PknB_like"/>
    <property type="match status" value="1"/>
</dbReference>
<reference evidence="17 18" key="1">
    <citation type="submission" date="2023-12" db="EMBL/GenBank/DDBJ databases">
        <title>A high-quality genome assembly for Dillenia turbinata (Dilleniales).</title>
        <authorList>
            <person name="Chanderbali A."/>
        </authorList>
    </citation>
    <scope>NUCLEOTIDE SEQUENCE [LARGE SCALE GENOMIC DNA]</scope>
    <source>
        <strain evidence="17">LSX21</strain>
        <tissue evidence="17">Leaf</tissue>
    </source>
</reference>
<evidence type="ECO:0000256" key="10">
    <source>
        <dbReference type="ARBA" id="ARBA00023043"/>
    </source>
</evidence>
<dbReference type="GO" id="GO:0005802">
    <property type="term" value="C:trans-Golgi network"/>
    <property type="evidence" value="ECO:0007669"/>
    <property type="project" value="TreeGrafter"/>
</dbReference>
<evidence type="ECO:0000256" key="12">
    <source>
        <dbReference type="PROSITE-ProRule" id="PRU00175"/>
    </source>
</evidence>
<dbReference type="PROSITE" id="PS50297">
    <property type="entry name" value="ANK_REP_REGION"/>
    <property type="match status" value="2"/>
</dbReference>
<feature type="region of interest" description="Disordered" evidence="13">
    <location>
        <begin position="89"/>
        <end position="108"/>
    </location>
</feature>
<keyword evidence="4" id="KW-0808">Transferase</keyword>
<dbReference type="EC" id="2.3.2.27" evidence="3"/>
<evidence type="ECO:0000313" key="17">
    <source>
        <dbReference type="EMBL" id="KAK6933989.1"/>
    </source>
</evidence>
<dbReference type="GO" id="GO:0008270">
    <property type="term" value="F:zinc ion binding"/>
    <property type="evidence" value="ECO:0007669"/>
    <property type="project" value="UniProtKB-KW"/>
</dbReference>
<keyword evidence="9" id="KW-0862">Zinc</keyword>
<protein>
    <recommendedName>
        <fullName evidence="3">RING-type E3 ubiquitin transferase</fullName>
        <ecNumber evidence="3">2.3.2.27</ecNumber>
    </recommendedName>
</protein>
<feature type="compositionally biased region" description="Basic and acidic residues" evidence="13">
    <location>
        <begin position="99"/>
        <end position="108"/>
    </location>
</feature>
<evidence type="ECO:0000256" key="8">
    <source>
        <dbReference type="ARBA" id="ARBA00022786"/>
    </source>
</evidence>
<sequence>MKIPCCSVCQTRYNEEERVPLLLQCGHGFCKDCLSKMFTASPDTTLSCPRCRHVSVVGNSVHALRKNFAILALLNSSSSSSNYDCDFTDDDDDDDEDKADGGADDLARESSRRCTRGFQASSSGCGPVIELSSHHDLRLVRRIGEGRRAGVEMWAGTVSGSGGRCRHRVAVKKVAVGADSDLVWLQNQVENLRRSSMWCRNVCTFHGATRVDGSLCLVMEECCGSVQSEMQRKGRLTLEQILRYGADIARGVAELHAAGIVCMNLKPSNFLLDSSGRAVVSDYGLPAILKKPACRKARSEEDSLKIHSCMDCTMLSPHYTAPEAWEPVKKSLNIFWDEALGISAESDAWSFGCTLVEMCTGSIPWAGLSAEEIYRAVVKARKLPPQYASVVGVGIPRELWKMIGECLQFKASRRPTFNAMLGIFLRHLQEIPRSTPASPDNEVVQCPGTAMRGLPPPNLETVQDDPGHLHRLVSEGDVKGVRNLLAKAALENGATSICSLLEAHNADGQTALHLACRRGNAELVEAILEHREANVDVLDKDGDPPLVFALAAGSSECVRALIKRYANVSSRLRQGFGPSVAHVCAYHGEPNCMRELLLAGANPNAVDDEGESVLHRAVAKKYTDCAIVVLENGGCRSMAVLNSKNLTPLHLCVATWNVSVVKRWLEIASREEIADAIDVPGPYGTALCMAAAPKKNYETQGRELVRILLAAGADPTAQDTQHGRTVLHTAAMANDFELVKIILGSGVDVNIRNVHNTIPLHVALARGAKTCVGFLLVAGANCNLQIIISFNPNMNARYGQIVAGILVCPVQAFYTSKLRSLQYLINTAIDLTAMQMKMVSGPSLLLAKGISINQGMCYSEEKATHDGMQLIAMSVFLSLFHIFAIVVLFLALLFLMLLHGCGCFINVVSCILLYPYMITNAIFDDEGDNAFHIAADSAKMIRENLEWIIVMLKYPDAAVEVRNHRQVGKTLRDYLETLPREWISEDLMEALNEKGVHLSPTIYEVGDWVKFKRSVKTPTHGWQGANYKSVGFVQSVLDKDNLAVSFCSGEARVLANEVIKMIPLDRGQHVRLKPDVKEPRFGWRGQSRDSIGTVLCVDDDGILRVGFPGASRGWKADPAEMERVEEFKVGDWVRIRPTLTTAKHGLGAVTPGSIGIVYCIRPDNSLLLELSYLPNPWHCEPEEVEPVTPFKIGDRVCVKRSVAEPRYAWGGETHHSVGRISEIESDGLLIIEIPGRPIPWQADPSDMEKVEDFQVGDWVRVKASVLSPIYGWEDITRNSIGIIHSLEEDGDMGIAFCFRSKPFRCSVTDVEKVPPFEMGQEIHVLPSVSQPRLGWSNESPATVGKIARIDMDGALNVKVAGRLSLWKISPGDAERLSGFEVGDWVRSKPSLGTRPSYDWNSIGKESLAVVHSIQDTGYLELACCFRKGRWITHYTDVEKVPSFKIGQHVRFRVGITEPRWGWRGAQPHSRGIVTGVHADGEVRVAFFGLPGLWKGDPADLEIENMFEVGEWVRLREHTSSWKSIGPGNIGIVQGIGYEGSQWDGNIFVAFCGEQDRWVGPASNLERPPKLMVGQKVKVKFSVEQPRFGWSGHSHVSVGTISAIDADGKLRIYTPVGSKAWMLDPSEVELVEEEEICIGDWVRAKESVSTPTYQWGEVNSSSIGVVHRMESGELWVAFCFLEKLWLCKAWEMEKIRPFKVGDKVRIREGVVTPRWGWGMETHASKGRVVGVDANGKLRIKFQWREGRPWIGDPADVVLDDSSTGSGGPS</sequence>
<feature type="domain" description="Protein kinase" evidence="15">
    <location>
        <begin position="137"/>
        <end position="425"/>
    </location>
</feature>
<dbReference type="PROSITE" id="PS50089">
    <property type="entry name" value="ZF_RING_2"/>
    <property type="match status" value="1"/>
</dbReference>
<evidence type="ECO:0000256" key="14">
    <source>
        <dbReference type="SAM" id="Phobius"/>
    </source>
</evidence>
<feature type="transmembrane region" description="Helical" evidence="14">
    <location>
        <begin position="903"/>
        <end position="923"/>
    </location>
</feature>
<keyword evidence="8" id="KW-0833">Ubl conjugation pathway</keyword>
<comment type="catalytic activity">
    <reaction evidence="1">
        <text>S-ubiquitinyl-[E2 ubiquitin-conjugating enzyme]-L-cysteine + [acceptor protein]-L-lysine = [E2 ubiquitin-conjugating enzyme]-L-cysteine + N(6)-ubiquitinyl-[acceptor protein]-L-lysine.</text>
        <dbReference type="EC" id="2.3.2.27"/>
    </reaction>
</comment>
<dbReference type="SUPFAM" id="SSF57850">
    <property type="entry name" value="RING/U-box"/>
    <property type="match status" value="1"/>
</dbReference>
<dbReference type="InterPro" id="IPR001841">
    <property type="entry name" value="Znf_RING"/>
</dbReference>
<dbReference type="PRINTS" id="PR01415">
    <property type="entry name" value="ANKYRIN"/>
</dbReference>
<evidence type="ECO:0000256" key="3">
    <source>
        <dbReference type="ARBA" id="ARBA00012483"/>
    </source>
</evidence>
<gene>
    <name evidence="17" type="ORF">RJ641_036883</name>
</gene>
<dbReference type="Proteomes" id="UP001370490">
    <property type="component" value="Unassembled WGS sequence"/>
</dbReference>
<keyword evidence="14" id="KW-0472">Membrane</keyword>
<dbReference type="GO" id="GO:0016567">
    <property type="term" value="P:protein ubiquitination"/>
    <property type="evidence" value="ECO:0007669"/>
    <property type="project" value="InterPro"/>
</dbReference>
<dbReference type="EMBL" id="JBAMMX010000009">
    <property type="protein sequence ID" value="KAK6933989.1"/>
    <property type="molecule type" value="Genomic_DNA"/>
</dbReference>
<feature type="domain" description="RING-type" evidence="16">
    <location>
        <begin position="6"/>
        <end position="52"/>
    </location>
</feature>